<reference evidence="16 17" key="1">
    <citation type="submission" date="2023-03" db="EMBL/GenBank/DDBJ databases">
        <title>Genome sequence of Lichtheimia ornata CBS 291.66.</title>
        <authorList>
            <person name="Mohabir J.T."/>
            <person name="Shea T.P."/>
            <person name="Kurbessoian T."/>
            <person name="Berby B."/>
            <person name="Fontaine J."/>
            <person name="Livny J."/>
            <person name="Gnirke A."/>
            <person name="Stajich J.E."/>
            <person name="Cuomo C.A."/>
        </authorList>
    </citation>
    <scope>NUCLEOTIDE SEQUENCE [LARGE SCALE GENOMIC DNA]</scope>
    <source>
        <strain evidence="16">CBS 291.66</strain>
    </source>
</reference>
<keyword evidence="11" id="KW-0234">DNA repair</keyword>
<dbReference type="Gene3D" id="1.10.150.670">
    <property type="entry name" value="Crossover junction endonuclease EME1, DNA-binding domain"/>
    <property type="match status" value="1"/>
</dbReference>
<dbReference type="InterPro" id="IPR033310">
    <property type="entry name" value="Mms4/EME1/EME2"/>
</dbReference>
<dbReference type="PANTHER" id="PTHR21077">
    <property type="entry name" value="EME1 PROTEIN"/>
    <property type="match status" value="1"/>
</dbReference>
<dbReference type="GeneID" id="83220091"/>
<evidence type="ECO:0000256" key="12">
    <source>
        <dbReference type="ARBA" id="ARBA00023242"/>
    </source>
</evidence>
<evidence type="ECO:0000259" key="15">
    <source>
        <dbReference type="Pfam" id="PF02732"/>
    </source>
</evidence>
<feature type="compositionally biased region" description="Polar residues" evidence="14">
    <location>
        <begin position="246"/>
        <end position="260"/>
    </location>
</feature>
<dbReference type="GO" id="GO:0003677">
    <property type="term" value="F:DNA binding"/>
    <property type="evidence" value="ECO:0007669"/>
    <property type="project" value="InterPro"/>
</dbReference>
<evidence type="ECO:0000256" key="9">
    <source>
        <dbReference type="ARBA" id="ARBA00022842"/>
    </source>
</evidence>
<dbReference type="GO" id="GO:0046872">
    <property type="term" value="F:metal ion binding"/>
    <property type="evidence" value="ECO:0007669"/>
    <property type="project" value="UniProtKB-KW"/>
</dbReference>
<dbReference type="GO" id="GO:0000712">
    <property type="term" value="P:resolution of meiotic recombination intermediates"/>
    <property type="evidence" value="ECO:0007669"/>
    <property type="project" value="TreeGrafter"/>
</dbReference>
<evidence type="ECO:0000256" key="2">
    <source>
        <dbReference type="ARBA" id="ARBA00004123"/>
    </source>
</evidence>
<keyword evidence="4" id="KW-0540">Nuclease</keyword>
<feature type="domain" description="ERCC4" evidence="15">
    <location>
        <begin position="420"/>
        <end position="583"/>
    </location>
</feature>
<feature type="compositionally biased region" description="Low complexity" evidence="14">
    <location>
        <begin position="112"/>
        <end position="137"/>
    </location>
</feature>
<dbReference type="GO" id="GO:0006302">
    <property type="term" value="P:double-strand break repair"/>
    <property type="evidence" value="ECO:0007669"/>
    <property type="project" value="TreeGrafter"/>
</dbReference>
<feature type="region of interest" description="Disordered" evidence="14">
    <location>
        <begin position="79"/>
        <end position="362"/>
    </location>
</feature>
<dbReference type="EMBL" id="JARTCD010000153">
    <property type="protein sequence ID" value="KAJ8651670.1"/>
    <property type="molecule type" value="Genomic_DNA"/>
</dbReference>
<comment type="similarity">
    <text evidence="3">Belongs to the EME1/MMS4 family.</text>
</comment>
<dbReference type="GO" id="GO:0031297">
    <property type="term" value="P:replication fork processing"/>
    <property type="evidence" value="ECO:0007669"/>
    <property type="project" value="TreeGrafter"/>
</dbReference>
<evidence type="ECO:0000256" key="8">
    <source>
        <dbReference type="ARBA" id="ARBA00022801"/>
    </source>
</evidence>
<evidence type="ECO:0000256" key="6">
    <source>
        <dbReference type="ARBA" id="ARBA00022759"/>
    </source>
</evidence>
<keyword evidence="10" id="KW-0233">DNA recombination</keyword>
<dbReference type="GO" id="GO:0048476">
    <property type="term" value="C:Holliday junction resolvase complex"/>
    <property type="evidence" value="ECO:0007669"/>
    <property type="project" value="InterPro"/>
</dbReference>
<evidence type="ECO:0000313" key="17">
    <source>
        <dbReference type="Proteomes" id="UP001234581"/>
    </source>
</evidence>
<keyword evidence="13" id="KW-0469">Meiosis</keyword>
<keyword evidence="8" id="KW-0378">Hydrolase</keyword>
<comment type="caution">
    <text evidence="16">The sequence shown here is derived from an EMBL/GenBank/DDBJ whole genome shotgun (WGS) entry which is preliminary data.</text>
</comment>
<keyword evidence="17" id="KW-1185">Reference proteome</keyword>
<evidence type="ECO:0000256" key="13">
    <source>
        <dbReference type="ARBA" id="ARBA00023254"/>
    </source>
</evidence>
<comment type="cofactor">
    <cofactor evidence="1">
        <name>Mg(2+)</name>
        <dbReference type="ChEBI" id="CHEBI:18420"/>
    </cofactor>
</comment>
<dbReference type="GO" id="GO:0031573">
    <property type="term" value="P:mitotic intra-S DNA damage checkpoint signaling"/>
    <property type="evidence" value="ECO:0007669"/>
    <property type="project" value="TreeGrafter"/>
</dbReference>
<keyword evidence="12" id="KW-0539">Nucleus</keyword>
<dbReference type="Gene3D" id="3.40.50.10130">
    <property type="match status" value="1"/>
</dbReference>
<dbReference type="Gene3D" id="1.10.8.10">
    <property type="entry name" value="DNA helicase RuvA subunit, C-terminal domain"/>
    <property type="match status" value="1"/>
</dbReference>
<evidence type="ECO:0000256" key="3">
    <source>
        <dbReference type="ARBA" id="ARBA00005313"/>
    </source>
</evidence>
<dbReference type="Pfam" id="PF02732">
    <property type="entry name" value="ERCC4"/>
    <property type="match status" value="1"/>
</dbReference>
<keyword evidence="7" id="KW-0227">DNA damage</keyword>
<feature type="compositionally biased region" description="Basic and acidic residues" evidence="14">
    <location>
        <begin position="323"/>
        <end position="362"/>
    </location>
</feature>
<dbReference type="Pfam" id="PF21292">
    <property type="entry name" value="EME1-MUS81_C"/>
    <property type="match status" value="1"/>
</dbReference>
<evidence type="ECO:0000256" key="5">
    <source>
        <dbReference type="ARBA" id="ARBA00022723"/>
    </source>
</evidence>
<feature type="compositionally biased region" description="Low complexity" evidence="14">
    <location>
        <begin position="164"/>
        <end position="185"/>
    </location>
</feature>
<gene>
    <name evidence="16" type="ORF">O0I10_012757</name>
</gene>
<accession>A0AAD7UR59</accession>
<dbReference type="Proteomes" id="UP001234581">
    <property type="component" value="Unassembled WGS sequence"/>
</dbReference>
<keyword evidence="9" id="KW-0460">Magnesium</keyword>
<name>A0AAD7UR59_9FUNG</name>
<sequence>MDPDELDRMSKQVQDLSGRRLSDIRVDLLKTKSVEMTVNRIFDGSFLEGTDRDPSLQSHIILDSDDDDLGDLPPARTTTTLQRQISIPSSPERVASLSPLGLPLTPSPPAPRLSISPPLLLASTSSSTSQPQPQQLRNSPLLSNNPISPIREPSSFMLPEKAPSDASSPPLDLISSPIASSPAPSLHHNARKRRPLFDDDDDDENDDHGIRSQSTQPIMGSQGGTSVMDAIDLASSNDEDDDDGTFSATLQGSAPSTPSTKRQRRKSPPPTFDAMQPQRRTAFSMDYLKEWDYDDSSSSSSSESEKEVAIQRFAKSKRAQSQKKKEEQAAKKKARDEKKRQEKQEKERAKEQLKAEKEKKKMFEQANRLRRKRDDLYSEMILEVDKEFASSSRGELLRQVIIPKEAEIKEVETMYYTIAWSRKCTAEWNEELASFIPYPDKKVRIVQEPQVLIFMPVPELCELVKSSDRDRRIDRMQAAAGNDKQLLLMVEGLETYYKRKNLLRQRDFEQAVIRSIENGHATAESSSSSSSNRRIRDPLTAAAMTGPTKQDMEEALTYFQLMKNIMLVPTTDEEDTVDWIVALTADIGSAPYKKQQLRKHGAFRCGKDPADTWNKMLQEIHLCTPPIAQAVTRTYPTVQSLHHAYKGLADKEERVSMLADVEVDRAITASRGRHINKSMSRKIYTIFSSNDPSQYIS</sequence>
<evidence type="ECO:0000256" key="14">
    <source>
        <dbReference type="SAM" id="MobiDB-lite"/>
    </source>
</evidence>
<evidence type="ECO:0000313" key="16">
    <source>
        <dbReference type="EMBL" id="KAJ8651670.1"/>
    </source>
</evidence>
<protein>
    <recommendedName>
        <fullName evidence="15">ERCC4 domain-containing protein</fullName>
    </recommendedName>
</protein>
<evidence type="ECO:0000256" key="7">
    <source>
        <dbReference type="ARBA" id="ARBA00022763"/>
    </source>
</evidence>
<organism evidence="16 17">
    <name type="scientific">Lichtheimia ornata</name>
    <dbReference type="NCBI Taxonomy" id="688661"/>
    <lineage>
        <taxon>Eukaryota</taxon>
        <taxon>Fungi</taxon>
        <taxon>Fungi incertae sedis</taxon>
        <taxon>Mucoromycota</taxon>
        <taxon>Mucoromycotina</taxon>
        <taxon>Mucoromycetes</taxon>
        <taxon>Mucorales</taxon>
        <taxon>Lichtheimiaceae</taxon>
        <taxon>Lichtheimia</taxon>
    </lineage>
</organism>
<comment type="subcellular location">
    <subcellularLocation>
        <location evidence="2">Nucleus</location>
    </subcellularLocation>
</comment>
<keyword evidence="5" id="KW-0479">Metal-binding</keyword>
<dbReference type="InterPro" id="IPR006166">
    <property type="entry name" value="ERCC4_domain"/>
</dbReference>
<evidence type="ECO:0000256" key="10">
    <source>
        <dbReference type="ARBA" id="ARBA00023172"/>
    </source>
</evidence>
<dbReference type="AlphaFoldDB" id="A0AAD7UR59"/>
<dbReference type="PANTHER" id="PTHR21077:SF5">
    <property type="entry name" value="CROSSOVER JUNCTION ENDONUCLEASE MMS4"/>
    <property type="match status" value="1"/>
</dbReference>
<feature type="compositionally biased region" description="Polar residues" evidence="14">
    <location>
        <begin position="138"/>
        <end position="147"/>
    </location>
</feature>
<dbReference type="GO" id="GO:0005634">
    <property type="term" value="C:nucleus"/>
    <property type="evidence" value="ECO:0007669"/>
    <property type="project" value="UniProtKB-SubCell"/>
</dbReference>
<evidence type="ECO:0000256" key="11">
    <source>
        <dbReference type="ARBA" id="ARBA00023204"/>
    </source>
</evidence>
<evidence type="ECO:0000256" key="4">
    <source>
        <dbReference type="ARBA" id="ARBA00022722"/>
    </source>
</evidence>
<feature type="compositionally biased region" description="Polar residues" evidence="14">
    <location>
        <begin position="79"/>
        <end position="89"/>
    </location>
</feature>
<dbReference type="InterPro" id="IPR042530">
    <property type="entry name" value="EME1/EME2_C"/>
</dbReference>
<evidence type="ECO:0000256" key="1">
    <source>
        <dbReference type="ARBA" id="ARBA00001946"/>
    </source>
</evidence>
<dbReference type="GO" id="GO:0008821">
    <property type="term" value="F:crossover junction DNA endonuclease activity"/>
    <property type="evidence" value="ECO:0007669"/>
    <property type="project" value="TreeGrafter"/>
</dbReference>
<keyword evidence="6" id="KW-0255">Endonuclease</keyword>
<proteinExistence type="inferred from homology"/>
<dbReference type="RefSeq" id="XP_058336584.1">
    <property type="nucleotide sequence ID" value="XM_058492645.1"/>
</dbReference>